<evidence type="ECO:0000313" key="2">
    <source>
        <dbReference type="EMBL" id="TFF04394.1"/>
    </source>
</evidence>
<gene>
    <name evidence="2" type="ORF">E1O70_18280</name>
</gene>
<reference evidence="2 3" key="1">
    <citation type="submission" date="2019-03" db="EMBL/GenBank/DDBJ databases">
        <title>Cellulosimicrobium funkei JCM14302 Assembly.</title>
        <authorList>
            <person name="Dou T."/>
        </authorList>
    </citation>
    <scope>NUCLEOTIDE SEQUENCE [LARGE SCALE GENOMIC DNA]</scope>
    <source>
        <strain evidence="2 3">JCM 14302</strain>
    </source>
</reference>
<proteinExistence type="predicted"/>
<comment type="caution">
    <text evidence="2">The sequence shown here is derived from an EMBL/GenBank/DDBJ whole genome shotgun (WGS) entry which is preliminary data.</text>
</comment>
<dbReference type="EMBL" id="SOZH01000012">
    <property type="protein sequence ID" value="TFF04394.1"/>
    <property type="molecule type" value="Genomic_DNA"/>
</dbReference>
<name>A0A4Y8QYT8_9MICO</name>
<dbReference type="Proteomes" id="UP000298003">
    <property type="component" value="Unassembled WGS sequence"/>
</dbReference>
<dbReference type="RefSeq" id="WP_128957768.1">
    <property type="nucleotide sequence ID" value="NZ_SOZH01000012.1"/>
</dbReference>
<keyword evidence="3" id="KW-1185">Reference proteome</keyword>
<dbReference type="GeneID" id="95686434"/>
<accession>A0A4Y8QYT8</accession>
<feature type="region of interest" description="Disordered" evidence="1">
    <location>
        <begin position="75"/>
        <end position="94"/>
    </location>
</feature>
<organism evidence="2 3">
    <name type="scientific">Cellulosimicrobium funkei</name>
    <dbReference type="NCBI Taxonomy" id="264251"/>
    <lineage>
        <taxon>Bacteria</taxon>
        <taxon>Bacillati</taxon>
        <taxon>Actinomycetota</taxon>
        <taxon>Actinomycetes</taxon>
        <taxon>Micrococcales</taxon>
        <taxon>Promicromonosporaceae</taxon>
        <taxon>Cellulosimicrobium</taxon>
    </lineage>
</organism>
<evidence type="ECO:0000313" key="3">
    <source>
        <dbReference type="Proteomes" id="UP000298003"/>
    </source>
</evidence>
<sequence length="123" mass="14066">MSASIVRRWLRTNAVRGNTVWRIDEQTAAAARTHFAATAARRLAQRQKCSVEGCERTAVGRDLCHMHYQRRWRTGSTDGVERGAHQKAKTHCPAGHPYDEANTLVYSDGRRRCRTCRRTRRAS</sequence>
<dbReference type="AlphaFoldDB" id="A0A4Y8QYT8"/>
<evidence type="ECO:0008006" key="4">
    <source>
        <dbReference type="Google" id="ProtNLM"/>
    </source>
</evidence>
<protein>
    <recommendedName>
        <fullName evidence="4">HNH endonuclease</fullName>
    </recommendedName>
</protein>
<evidence type="ECO:0000256" key="1">
    <source>
        <dbReference type="SAM" id="MobiDB-lite"/>
    </source>
</evidence>